<keyword evidence="4" id="KW-1185">Reference proteome</keyword>
<name>A0ABR4NGL6_9FUNG</name>
<dbReference type="EMBL" id="JADGIZ020000005">
    <property type="protein sequence ID" value="KAL2918662.1"/>
    <property type="molecule type" value="Genomic_DNA"/>
</dbReference>
<evidence type="ECO:0000256" key="2">
    <source>
        <dbReference type="SAM" id="MobiDB-lite"/>
    </source>
</evidence>
<comment type="similarity">
    <text evidence="1">Belongs to the complex I NDUFA12 subunit family.</text>
</comment>
<dbReference type="PANTHER" id="PTHR32470:SF2">
    <property type="entry name" value="NADH DEHYDROGENASE [UBIQUINONE] 1 ALPHA SUBCOMPLEX ASSEMBLY FACTOR 2"/>
    <property type="match status" value="1"/>
</dbReference>
<dbReference type="Pfam" id="PF05071">
    <property type="entry name" value="NDUFA12"/>
    <property type="match status" value="1"/>
</dbReference>
<feature type="compositionally biased region" description="Low complexity" evidence="2">
    <location>
        <begin position="124"/>
        <end position="139"/>
    </location>
</feature>
<evidence type="ECO:0000313" key="4">
    <source>
        <dbReference type="Proteomes" id="UP001527925"/>
    </source>
</evidence>
<feature type="compositionally biased region" description="Pro residues" evidence="2">
    <location>
        <begin position="140"/>
        <end position="151"/>
    </location>
</feature>
<evidence type="ECO:0000256" key="1">
    <source>
        <dbReference type="ARBA" id="ARBA00007355"/>
    </source>
</evidence>
<sequence length="172" mass="19094">MIRLLARRIKALNLPWQANRFMGYDLDGNMYFEGPPTREGVTLPRRSVEYRGGAIHPSQYDPSTIPVQWLAWMRHTRADPPTIDELHADAARRAFVEQRALELESKDAAERAAQMERQAALIASANAQSAAQPLAEPVQATPPPAPPPEPSKPAGQGFTPESWQPTGKPRPR</sequence>
<gene>
    <name evidence="3" type="ORF">HK105_201496</name>
</gene>
<accession>A0ABR4NGL6</accession>
<dbReference type="PANTHER" id="PTHR32470">
    <property type="entry name" value="ADH DEHYDROGENASE [UBIQUINONE] 1 ALPHA SUBCOMPLEX ASSEMBLY FACTOR 2"/>
    <property type="match status" value="1"/>
</dbReference>
<dbReference type="Proteomes" id="UP001527925">
    <property type="component" value="Unassembled WGS sequence"/>
</dbReference>
<dbReference type="InterPro" id="IPR052618">
    <property type="entry name" value="ComplexI_NDUFA12"/>
</dbReference>
<feature type="region of interest" description="Disordered" evidence="2">
    <location>
        <begin position="124"/>
        <end position="172"/>
    </location>
</feature>
<proteinExistence type="inferred from homology"/>
<reference evidence="3 4" key="1">
    <citation type="submission" date="2023-09" db="EMBL/GenBank/DDBJ databases">
        <title>Pangenome analysis of Batrachochytrium dendrobatidis and related Chytrids.</title>
        <authorList>
            <person name="Yacoub M.N."/>
            <person name="Stajich J.E."/>
            <person name="James T.Y."/>
        </authorList>
    </citation>
    <scope>NUCLEOTIDE SEQUENCE [LARGE SCALE GENOMIC DNA]</scope>
    <source>
        <strain evidence="3 4">JEL0888</strain>
    </source>
</reference>
<comment type="caution">
    <text evidence="3">The sequence shown here is derived from an EMBL/GenBank/DDBJ whole genome shotgun (WGS) entry which is preliminary data.</text>
</comment>
<evidence type="ECO:0008006" key="5">
    <source>
        <dbReference type="Google" id="ProtNLM"/>
    </source>
</evidence>
<protein>
    <recommendedName>
        <fullName evidence="5">NADH dehydrogenase [ubiquinone] 1 alpha subcomplex subunit 12</fullName>
    </recommendedName>
</protein>
<organism evidence="3 4">
    <name type="scientific">Polyrhizophydium stewartii</name>
    <dbReference type="NCBI Taxonomy" id="2732419"/>
    <lineage>
        <taxon>Eukaryota</taxon>
        <taxon>Fungi</taxon>
        <taxon>Fungi incertae sedis</taxon>
        <taxon>Chytridiomycota</taxon>
        <taxon>Chytridiomycota incertae sedis</taxon>
        <taxon>Chytridiomycetes</taxon>
        <taxon>Rhizophydiales</taxon>
        <taxon>Rhizophydiales incertae sedis</taxon>
        <taxon>Polyrhizophydium</taxon>
    </lineage>
</organism>
<dbReference type="InterPro" id="IPR007763">
    <property type="entry name" value="NDUFA12"/>
</dbReference>
<evidence type="ECO:0000313" key="3">
    <source>
        <dbReference type="EMBL" id="KAL2918662.1"/>
    </source>
</evidence>